<evidence type="ECO:0000313" key="3">
    <source>
        <dbReference type="Proteomes" id="UP000823629"/>
    </source>
</evidence>
<dbReference type="AlphaFoldDB" id="A0A9D9GR88"/>
<gene>
    <name evidence="2" type="ORF">IAC78_00940</name>
</gene>
<reference evidence="2" key="2">
    <citation type="journal article" date="2021" name="PeerJ">
        <title>Extensive microbial diversity within the chicken gut microbiome revealed by metagenomics and culture.</title>
        <authorList>
            <person name="Gilroy R."/>
            <person name="Ravi A."/>
            <person name="Getino M."/>
            <person name="Pursley I."/>
            <person name="Horton D.L."/>
            <person name="Alikhan N.F."/>
            <person name="Baker D."/>
            <person name="Gharbi K."/>
            <person name="Hall N."/>
            <person name="Watson M."/>
            <person name="Adriaenssens E.M."/>
            <person name="Foster-Nyarko E."/>
            <person name="Jarju S."/>
            <person name="Secka A."/>
            <person name="Antonio M."/>
            <person name="Oren A."/>
            <person name="Chaudhuri R.R."/>
            <person name="La Ragione R."/>
            <person name="Hildebrand F."/>
            <person name="Pallen M.J."/>
        </authorList>
    </citation>
    <scope>NUCLEOTIDE SEQUENCE</scope>
    <source>
        <strain evidence="2">1748</strain>
    </source>
</reference>
<protein>
    <submittedName>
        <fullName evidence="2">Uncharacterized protein</fullName>
    </submittedName>
</protein>
<sequence length="471" mass="52359">MNKKIKLASLLLLPTILVGCDTATSSGSASYESSSSSSSSSQVEMAPFTSLKDAFTYLSNPNSSYSLNIGKNMLSSAETRVYTPSYMYSYLYHSGAYVSSGYVKTEQGVSSYSFTEEGEVRTSEALKEDGVTITSLYDNSYVNSLVGLDLSLVPDGKEATTSKRNLSLRILEYSGLNESAYLLTGPITYSLEDSGSLVISFVTTNETGDVNYTLTFSNYGKASNPTLDSYVENGAQSYIPPEELVAVRSLFEKDNYTRFVRDDASQIVLSEYFNKDYYFLTCTDSYALENGLTTYNTGYVYLSKEEPMNVNGQLLLFDDIYYCHYYNGEFQIVTRENPSRPGYAQGGFVTVENDVSYCMNYPKNLLLFSNLDKLVYEDGVYKTDDYDIGLDFINNFGIGVPEGITAAWTTLDMKITGDVSSPAGLQIDFIFNMYNYTTGEEFEPLVFSFGDFGTTEFGPIENFMTTYGFKN</sequence>
<reference evidence="2" key="1">
    <citation type="submission" date="2020-10" db="EMBL/GenBank/DDBJ databases">
        <authorList>
            <person name="Gilroy R."/>
        </authorList>
    </citation>
    <scope>NUCLEOTIDE SEQUENCE</scope>
    <source>
        <strain evidence="2">1748</strain>
    </source>
</reference>
<name>A0A9D9GR88_9BACL</name>
<dbReference type="PROSITE" id="PS51257">
    <property type="entry name" value="PROKAR_LIPOPROTEIN"/>
    <property type="match status" value="1"/>
</dbReference>
<dbReference type="Proteomes" id="UP000823629">
    <property type="component" value="Unassembled WGS sequence"/>
</dbReference>
<feature type="signal peptide" evidence="1">
    <location>
        <begin position="1"/>
        <end position="19"/>
    </location>
</feature>
<evidence type="ECO:0000313" key="2">
    <source>
        <dbReference type="EMBL" id="MBO8414036.1"/>
    </source>
</evidence>
<feature type="chain" id="PRO_5038482355" evidence="1">
    <location>
        <begin position="20"/>
        <end position="471"/>
    </location>
</feature>
<organism evidence="2 3">
    <name type="scientific">Candidatus Scatoplasma merdavium</name>
    <dbReference type="NCBI Taxonomy" id="2840932"/>
    <lineage>
        <taxon>Bacteria</taxon>
        <taxon>Bacillati</taxon>
        <taxon>Bacillota</taxon>
        <taxon>Bacilli</taxon>
        <taxon>Bacillales</taxon>
        <taxon>Candidatus Scatoplasma</taxon>
    </lineage>
</organism>
<accession>A0A9D9GR88</accession>
<evidence type="ECO:0000256" key="1">
    <source>
        <dbReference type="SAM" id="SignalP"/>
    </source>
</evidence>
<proteinExistence type="predicted"/>
<dbReference type="EMBL" id="JADING010000024">
    <property type="protein sequence ID" value="MBO8414036.1"/>
    <property type="molecule type" value="Genomic_DNA"/>
</dbReference>
<keyword evidence="1" id="KW-0732">Signal</keyword>
<comment type="caution">
    <text evidence="2">The sequence shown here is derived from an EMBL/GenBank/DDBJ whole genome shotgun (WGS) entry which is preliminary data.</text>
</comment>